<evidence type="ECO:0000313" key="3">
    <source>
        <dbReference type="EMBL" id="KAF5688277.1"/>
    </source>
</evidence>
<proteinExistence type="predicted"/>
<feature type="region of interest" description="Disordered" evidence="1">
    <location>
        <begin position="1"/>
        <end position="83"/>
    </location>
</feature>
<dbReference type="GO" id="GO:0017070">
    <property type="term" value="F:U6 snRNA binding"/>
    <property type="evidence" value="ECO:0007669"/>
    <property type="project" value="TreeGrafter"/>
</dbReference>
<dbReference type="PANTHER" id="PTHR11140">
    <property type="entry name" value="PRE-MRNA SPLICING FACTOR PRP8"/>
    <property type="match status" value="1"/>
</dbReference>
<protein>
    <submittedName>
        <fullName evidence="3">Pre-mRNA processing splicing factor 8</fullName>
    </submittedName>
</protein>
<evidence type="ECO:0000256" key="1">
    <source>
        <dbReference type="SAM" id="MobiDB-lite"/>
    </source>
</evidence>
<dbReference type="GO" id="GO:0030619">
    <property type="term" value="F:U1 snRNA binding"/>
    <property type="evidence" value="ECO:0007669"/>
    <property type="project" value="TreeGrafter"/>
</dbReference>
<dbReference type="GO" id="GO:0030620">
    <property type="term" value="F:U2 snRNA binding"/>
    <property type="evidence" value="ECO:0007669"/>
    <property type="project" value="TreeGrafter"/>
</dbReference>
<dbReference type="GO" id="GO:0097157">
    <property type="term" value="F:pre-mRNA intronic binding"/>
    <property type="evidence" value="ECO:0007669"/>
    <property type="project" value="TreeGrafter"/>
</dbReference>
<reference evidence="4" key="1">
    <citation type="journal article" date="2020" name="BMC Genomics">
        <title>Correction to: Identification and distribution of gene clusters required for synthesis of sphingolipid metabolism inhibitors in diverse species of the filamentous fungus Fusarium.</title>
        <authorList>
            <person name="Kim H.S."/>
            <person name="Lohmar J.M."/>
            <person name="Busman M."/>
            <person name="Brown D.W."/>
            <person name="Naumann T.A."/>
            <person name="Divon H.H."/>
            <person name="Lysoe E."/>
            <person name="Uhlig S."/>
            <person name="Proctor R.H."/>
        </authorList>
    </citation>
    <scope>NUCLEOTIDE SEQUENCE [LARGE SCALE GENOMIC DNA]</scope>
    <source>
        <strain evidence="4">NRRL 25331</strain>
    </source>
</reference>
<keyword evidence="4" id="KW-1185">Reference proteome</keyword>
<sequence>MSQPPPPPPPGWGPPPPPPPPSSSLPPPPSTPAPPPPGFRPPTNTQMAKFAQKKNEWVRSQRNRFGEKRKGGFVQTQKADMPPEHLRKIVKDIGDVSQKKYT</sequence>
<organism evidence="3 4">
    <name type="scientific">Fusarium circinatum</name>
    <name type="common">Pitch canker fungus</name>
    <name type="synonym">Gibberella circinata</name>
    <dbReference type="NCBI Taxonomy" id="48490"/>
    <lineage>
        <taxon>Eukaryota</taxon>
        <taxon>Fungi</taxon>
        <taxon>Dikarya</taxon>
        <taxon>Ascomycota</taxon>
        <taxon>Pezizomycotina</taxon>
        <taxon>Sordariomycetes</taxon>
        <taxon>Hypocreomycetidae</taxon>
        <taxon>Hypocreales</taxon>
        <taxon>Nectriaceae</taxon>
        <taxon>Fusarium</taxon>
        <taxon>Fusarium fujikuroi species complex</taxon>
    </lineage>
</organism>
<dbReference type="GO" id="GO:0071013">
    <property type="term" value="C:catalytic step 2 spliceosome"/>
    <property type="evidence" value="ECO:0007669"/>
    <property type="project" value="TreeGrafter"/>
</dbReference>
<dbReference type="InterPro" id="IPR012591">
    <property type="entry name" value="PRO8NT"/>
</dbReference>
<dbReference type="AlphaFoldDB" id="A0A8H5X5P1"/>
<dbReference type="Pfam" id="PF08082">
    <property type="entry name" value="PRO8NT"/>
    <property type="match status" value="1"/>
</dbReference>
<dbReference type="EMBL" id="JAAQPE010000063">
    <property type="protein sequence ID" value="KAF5688277.1"/>
    <property type="molecule type" value="Genomic_DNA"/>
</dbReference>
<dbReference type="GO" id="GO:0030623">
    <property type="term" value="F:U5 snRNA binding"/>
    <property type="evidence" value="ECO:0007669"/>
    <property type="project" value="TreeGrafter"/>
</dbReference>
<evidence type="ECO:0000259" key="2">
    <source>
        <dbReference type="Pfam" id="PF08082"/>
    </source>
</evidence>
<feature type="compositionally biased region" description="Basic and acidic residues" evidence="1">
    <location>
        <begin position="53"/>
        <end position="70"/>
    </location>
</feature>
<dbReference type="GO" id="GO:0005682">
    <property type="term" value="C:U5 snRNP"/>
    <property type="evidence" value="ECO:0007669"/>
    <property type="project" value="TreeGrafter"/>
</dbReference>
<feature type="domain" description="PRO8NT" evidence="2">
    <location>
        <begin position="78"/>
        <end position="101"/>
    </location>
</feature>
<feature type="compositionally biased region" description="Pro residues" evidence="1">
    <location>
        <begin position="1"/>
        <end position="40"/>
    </location>
</feature>
<accession>A0A8H5X5P1</accession>
<dbReference type="InterPro" id="IPR027652">
    <property type="entry name" value="PRP8"/>
</dbReference>
<dbReference type="Proteomes" id="UP000572754">
    <property type="component" value="Unassembled WGS sequence"/>
</dbReference>
<feature type="non-terminal residue" evidence="3">
    <location>
        <position position="102"/>
    </location>
</feature>
<name>A0A8H5X5P1_FUSCI</name>
<dbReference type="GO" id="GO:0000244">
    <property type="term" value="P:spliceosomal tri-snRNP complex assembly"/>
    <property type="evidence" value="ECO:0007669"/>
    <property type="project" value="TreeGrafter"/>
</dbReference>
<comment type="caution">
    <text evidence="3">The sequence shown here is derived from an EMBL/GenBank/DDBJ whole genome shotgun (WGS) entry which is preliminary data.</text>
</comment>
<evidence type="ECO:0000313" key="4">
    <source>
        <dbReference type="Proteomes" id="UP000572754"/>
    </source>
</evidence>
<dbReference type="PANTHER" id="PTHR11140:SF0">
    <property type="entry name" value="PRE-MRNA-PROCESSING-SPLICING FACTOR 8"/>
    <property type="match status" value="1"/>
</dbReference>
<gene>
    <name evidence="3" type="ORF">FCIRC_1983</name>
</gene>
<reference evidence="3 4" key="2">
    <citation type="submission" date="2020-05" db="EMBL/GenBank/DDBJ databases">
        <title>Identification and distribution of gene clusters putatively required for synthesis of sphingolipid metabolism inhibitors in phylogenetically diverse species of the filamentous fungus Fusarium.</title>
        <authorList>
            <person name="Kim H.-S."/>
            <person name="Busman M."/>
            <person name="Brown D.W."/>
            <person name="Divon H."/>
            <person name="Uhlig S."/>
            <person name="Proctor R.H."/>
        </authorList>
    </citation>
    <scope>NUCLEOTIDE SEQUENCE [LARGE SCALE GENOMIC DNA]</scope>
    <source>
        <strain evidence="3 4">NRRL 25331</strain>
    </source>
</reference>